<sequence>MDLFTLVAKIGLDSKEYEQGIKGAKQGFEKLDTWMVAKAQLIADGVKRAFSTIADFAKDAVTAAADVAAEKAQFAATFEGIEEAANGVLASVSNDTGILATRLQQVGTKAFSQFKGAGIDAAGALSMMDEYTRIAADAAAYYDISLEDADVRLRSFLRGNTEAGDAIGLFTSESQRNSKAVELYGKKWTNLTEAQKQNLMLNVAQEIYDQSGATGQAAREMDGWVNVVGNLQRVWKDVLAVVGAPFYESLTPVVKKLSEFLSDETVQMRLGMLASSLGDMAGYVFDGVIDLLDKILAWSSGEEEPSDTAQALFDIASSFGNIAGMIFTGVVDFLTLLFNGFDKETAENVEGFLEDFSAFVDDPLFQTAATVLGGIVTAWIAMKSPLVLVGLAVGAIVTHWKDIKEWAGKALEAVKDFFGTEVADALTNIVSGIAGWFESIQTKASNALTAVDDFFKAQFGVSLTDVVQNVADAFKSVYDWAHDALTNAANFFNATFSDPISGILESISGWFDSVISKVETAIEKVQTFLGLDTEKRDSNPNNPYGNNWHNTGTPRKATGLNYVPYNDFPAILHAGEAILNRADATAYRAGNVGGISVESISQAVAVAVREALDGVGVYMGADRVGDLVTQRVSRNIAKGARAMRYANV</sequence>
<evidence type="ECO:0000313" key="1">
    <source>
        <dbReference type="EMBL" id="DAE25050.1"/>
    </source>
</evidence>
<dbReference type="EMBL" id="BK015792">
    <property type="protein sequence ID" value="DAE25050.1"/>
    <property type="molecule type" value="Genomic_DNA"/>
</dbReference>
<organism evidence="1">
    <name type="scientific">Siphoviridae sp. ct4Am4</name>
    <dbReference type="NCBI Taxonomy" id="2826287"/>
    <lineage>
        <taxon>Viruses</taxon>
        <taxon>Duplodnaviria</taxon>
        <taxon>Heunggongvirae</taxon>
        <taxon>Uroviricota</taxon>
        <taxon>Caudoviricetes</taxon>
    </lineage>
</organism>
<protein>
    <submittedName>
        <fullName evidence="1">Minor tail protein</fullName>
    </submittedName>
</protein>
<accession>A0A8S5R1M3</accession>
<name>A0A8S5R1M3_9CAUD</name>
<dbReference type="InterPro" id="IPR016024">
    <property type="entry name" value="ARM-type_fold"/>
</dbReference>
<dbReference type="SUPFAM" id="SSF48371">
    <property type="entry name" value="ARM repeat"/>
    <property type="match status" value="1"/>
</dbReference>
<reference evidence="1" key="1">
    <citation type="journal article" date="2021" name="Proc. Natl. Acad. Sci. U.S.A.">
        <title>A Catalog of Tens of Thousands of Viruses from Human Metagenomes Reveals Hidden Associations with Chronic Diseases.</title>
        <authorList>
            <person name="Tisza M.J."/>
            <person name="Buck C.B."/>
        </authorList>
    </citation>
    <scope>NUCLEOTIDE SEQUENCE</scope>
    <source>
        <strain evidence="1">Ct4Am4</strain>
    </source>
</reference>
<proteinExistence type="predicted"/>